<evidence type="ECO:0000256" key="1">
    <source>
        <dbReference type="ARBA" id="ARBA00022679"/>
    </source>
</evidence>
<organism evidence="4 5">
    <name type="scientific">Microbacterium murale</name>
    <dbReference type="NCBI Taxonomy" id="1081040"/>
    <lineage>
        <taxon>Bacteria</taxon>
        <taxon>Bacillati</taxon>
        <taxon>Actinomycetota</taxon>
        <taxon>Actinomycetes</taxon>
        <taxon>Micrococcales</taxon>
        <taxon>Microbacteriaceae</taxon>
        <taxon>Microbacterium</taxon>
    </lineage>
</organism>
<dbReference type="CDD" id="cd04301">
    <property type="entry name" value="NAT_SF"/>
    <property type="match status" value="1"/>
</dbReference>
<reference evidence="4 5" key="1">
    <citation type="submission" date="2023-07" db="EMBL/GenBank/DDBJ databases">
        <title>Comparative genomics of wheat-associated soil bacteria to identify genetic determinants of phenazine resistance.</title>
        <authorList>
            <person name="Mouncey N."/>
        </authorList>
    </citation>
    <scope>NUCLEOTIDE SEQUENCE [LARGE SCALE GENOMIC DNA]</scope>
    <source>
        <strain evidence="4 5">W2I7</strain>
    </source>
</reference>
<gene>
    <name evidence="4" type="ORF">QFZ46_002436</name>
</gene>
<accession>A0ABU0PC81</accession>
<proteinExistence type="predicted"/>
<dbReference type="EMBL" id="JAUSXK010000001">
    <property type="protein sequence ID" value="MDQ0644276.1"/>
    <property type="molecule type" value="Genomic_DNA"/>
</dbReference>
<feature type="domain" description="N-acetyltransferase" evidence="3">
    <location>
        <begin position="7"/>
        <end position="156"/>
    </location>
</feature>
<comment type="caution">
    <text evidence="4">The sequence shown here is derived from an EMBL/GenBank/DDBJ whole genome shotgun (WGS) entry which is preliminary data.</text>
</comment>
<dbReference type="SUPFAM" id="SSF55729">
    <property type="entry name" value="Acyl-CoA N-acyltransferases (Nat)"/>
    <property type="match status" value="1"/>
</dbReference>
<dbReference type="Proteomes" id="UP001239085">
    <property type="component" value="Unassembled WGS sequence"/>
</dbReference>
<dbReference type="InterPro" id="IPR016181">
    <property type="entry name" value="Acyl_CoA_acyltransferase"/>
</dbReference>
<name>A0ABU0PC81_9MICO</name>
<evidence type="ECO:0000313" key="5">
    <source>
        <dbReference type="Proteomes" id="UP001239085"/>
    </source>
</evidence>
<protein>
    <submittedName>
        <fullName evidence="4">GNAT superfamily N-acetyltransferase</fullName>
    </submittedName>
</protein>
<dbReference type="Gene3D" id="3.40.630.30">
    <property type="match status" value="1"/>
</dbReference>
<evidence type="ECO:0000256" key="2">
    <source>
        <dbReference type="ARBA" id="ARBA00023315"/>
    </source>
</evidence>
<dbReference type="Pfam" id="PF13673">
    <property type="entry name" value="Acetyltransf_10"/>
    <property type="match status" value="1"/>
</dbReference>
<dbReference type="PROSITE" id="PS51186">
    <property type="entry name" value="GNAT"/>
    <property type="match status" value="1"/>
</dbReference>
<dbReference type="PANTHER" id="PTHR43877:SF2">
    <property type="entry name" value="AMINOALKYLPHOSPHONATE N-ACETYLTRANSFERASE-RELATED"/>
    <property type="match status" value="1"/>
</dbReference>
<dbReference type="InterPro" id="IPR050832">
    <property type="entry name" value="Bact_Acetyltransf"/>
</dbReference>
<keyword evidence="2" id="KW-0012">Acyltransferase</keyword>
<dbReference type="RefSeq" id="WP_307361840.1">
    <property type="nucleotide sequence ID" value="NZ_JAUSXK010000001.1"/>
</dbReference>
<dbReference type="InterPro" id="IPR000182">
    <property type="entry name" value="GNAT_dom"/>
</dbReference>
<evidence type="ECO:0000313" key="4">
    <source>
        <dbReference type="EMBL" id="MDQ0644276.1"/>
    </source>
</evidence>
<keyword evidence="5" id="KW-1185">Reference proteome</keyword>
<dbReference type="PANTHER" id="PTHR43877">
    <property type="entry name" value="AMINOALKYLPHOSPHONATE N-ACETYLTRANSFERASE-RELATED-RELATED"/>
    <property type="match status" value="1"/>
</dbReference>
<evidence type="ECO:0000259" key="3">
    <source>
        <dbReference type="PROSITE" id="PS51186"/>
    </source>
</evidence>
<keyword evidence="1" id="KW-0808">Transferase</keyword>
<sequence length="160" mass="17208">MTSDPEIVLSRISPADAGEVLTIQRAAFVSEAQIYGTADMPPLTQTLDEVRAELAQANGWVARVDGRLVGAIHVRETDDMLLIGRIAIAPDMQGTGIGRALLQAAEEDSKAPKAELFTGSLSEANVRLYESCGYRISERVDQGDGTTQLFMRKQLDTGAS</sequence>